<proteinExistence type="predicted"/>
<feature type="region of interest" description="Disordered" evidence="1">
    <location>
        <begin position="1"/>
        <end position="24"/>
    </location>
</feature>
<protein>
    <submittedName>
        <fullName evidence="2">Uncharacterized protein</fullName>
    </submittedName>
</protein>
<evidence type="ECO:0000313" key="3">
    <source>
        <dbReference type="Proteomes" id="UP000078541"/>
    </source>
</evidence>
<keyword evidence="3" id="KW-1185">Reference proteome</keyword>
<name>A0A195FAU2_9HYME</name>
<sequence length="180" mass="20855">MDLSVRRRRWRGAMPTTSTSTTPLQVGQLDSCARPRRCLRPRDRFADVSAANTGDFALVQCRVSSIRFDEKLRFATELQLMFYPWQKPPTGIGFSEYERKEKAGRIKAAQHRGLFHHEMSLFRISHFAFRERWGIGTMVKFIKYSDVGIQRANMRERTPSADDTPKRAPPAPSRGEQKFF</sequence>
<feature type="compositionally biased region" description="Basic and acidic residues" evidence="1">
    <location>
        <begin position="154"/>
        <end position="166"/>
    </location>
</feature>
<feature type="region of interest" description="Disordered" evidence="1">
    <location>
        <begin position="154"/>
        <end position="180"/>
    </location>
</feature>
<dbReference type="AlphaFoldDB" id="A0A195FAU2"/>
<dbReference type="EMBL" id="KQ981693">
    <property type="protein sequence ID" value="KYN37553.1"/>
    <property type="molecule type" value="Genomic_DNA"/>
</dbReference>
<feature type="compositionally biased region" description="Basic residues" evidence="1">
    <location>
        <begin position="1"/>
        <end position="11"/>
    </location>
</feature>
<feature type="compositionally biased region" description="Polar residues" evidence="1">
    <location>
        <begin position="15"/>
        <end position="24"/>
    </location>
</feature>
<accession>A0A195FAU2</accession>
<dbReference type="Proteomes" id="UP000078541">
    <property type="component" value="Unassembled WGS sequence"/>
</dbReference>
<gene>
    <name evidence="2" type="ORF">ALC56_07751</name>
</gene>
<evidence type="ECO:0000313" key="2">
    <source>
        <dbReference type="EMBL" id="KYN37553.1"/>
    </source>
</evidence>
<organism evidence="2 3">
    <name type="scientific">Trachymyrmex septentrionalis</name>
    <dbReference type="NCBI Taxonomy" id="34720"/>
    <lineage>
        <taxon>Eukaryota</taxon>
        <taxon>Metazoa</taxon>
        <taxon>Ecdysozoa</taxon>
        <taxon>Arthropoda</taxon>
        <taxon>Hexapoda</taxon>
        <taxon>Insecta</taxon>
        <taxon>Pterygota</taxon>
        <taxon>Neoptera</taxon>
        <taxon>Endopterygota</taxon>
        <taxon>Hymenoptera</taxon>
        <taxon>Apocrita</taxon>
        <taxon>Aculeata</taxon>
        <taxon>Formicoidea</taxon>
        <taxon>Formicidae</taxon>
        <taxon>Myrmicinae</taxon>
        <taxon>Trachymyrmex</taxon>
    </lineage>
</organism>
<evidence type="ECO:0000256" key="1">
    <source>
        <dbReference type="SAM" id="MobiDB-lite"/>
    </source>
</evidence>
<reference evidence="2 3" key="1">
    <citation type="submission" date="2016-03" db="EMBL/GenBank/DDBJ databases">
        <title>Trachymyrmex septentrionalis WGS genome.</title>
        <authorList>
            <person name="Nygaard S."/>
            <person name="Hu H."/>
            <person name="Boomsma J."/>
            <person name="Zhang G."/>
        </authorList>
    </citation>
    <scope>NUCLEOTIDE SEQUENCE [LARGE SCALE GENOMIC DNA]</scope>
    <source>
        <strain evidence="2">Tsep2-gDNA-1</strain>
        <tissue evidence="2">Whole body</tissue>
    </source>
</reference>